<feature type="domain" description="Polypeptide-transport-associated ShlB-type" evidence="5">
    <location>
        <begin position="49"/>
        <end position="124"/>
    </location>
</feature>
<dbReference type="Pfam" id="PF03865">
    <property type="entry name" value="ShlB"/>
    <property type="match status" value="1"/>
</dbReference>
<dbReference type="GO" id="GO:0098046">
    <property type="term" value="C:type V protein secretion system complex"/>
    <property type="evidence" value="ECO:0007669"/>
    <property type="project" value="TreeGrafter"/>
</dbReference>
<evidence type="ECO:0000313" key="6">
    <source>
        <dbReference type="EMBL" id="PSF35521.1"/>
    </source>
</evidence>
<feature type="domain" description="Haemolysin activator HlyB C-terminal" evidence="4">
    <location>
        <begin position="189"/>
        <end position="493"/>
    </location>
</feature>
<evidence type="ECO:0000259" key="4">
    <source>
        <dbReference type="Pfam" id="PF03865"/>
    </source>
</evidence>
<dbReference type="Gene3D" id="2.40.160.50">
    <property type="entry name" value="membrane protein fhac: a member of the omp85/tpsb transporter family"/>
    <property type="match status" value="1"/>
</dbReference>
<accession>A0A2T1LVB3</accession>
<dbReference type="RefSeq" id="WP_106457933.1">
    <property type="nucleotide sequence ID" value="NZ_PXOH01000019.1"/>
</dbReference>
<dbReference type="InterPro" id="IPR013686">
    <property type="entry name" value="Polypept-transport_assoc_ShlB"/>
</dbReference>
<dbReference type="Gene3D" id="3.10.20.310">
    <property type="entry name" value="membrane protein fhac"/>
    <property type="match status" value="1"/>
</dbReference>
<organism evidence="6 7">
    <name type="scientific">Aphanothece hegewaldii CCALA 016</name>
    <dbReference type="NCBI Taxonomy" id="2107694"/>
    <lineage>
        <taxon>Bacteria</taxon>
        <taxon>Bacillati</taxon>
        <taxon>Cyanobacteriota</taxon>
        <taxon>Cyanophyceae</taxon>
        <taxon>Oscillatoriophycideae</taxon>
        <taxon>Chroococcales</taxon>
        <taxon>Aphanothecaceae</taxon>
        <taxon>Aphanothece</taxon>
    </lineage>
</organism>
<evidence type="ECO:0000256" key="2">
    <source>
        <dbReference type="ARBA" id="ARBA00022692"/>
    </source>
</evidence>
<dbReference type="Proteomes" id="UP000239001">
    <property type="component" value="Unassembled WGS sequence"/>
</dbReference>
<dbReference type="AlphaFoldDB" id="A0A2T1LVB3"/>
<dbReference type="OrthoDB" id="596066at2"/>
<dbReference type="EMBL" id="PXOH01000019">
    <property type="protein sequence ID" value="PSF35521.1"/>
    <property type="molecule type" value="Genomic_DNA"/>
</dbReference>
<comment type="caution">
    <text evidence="6">The sequence shown here is derived from an EMBL/GenBank/DDBJ whole genome shotgun (WGS) entry which is preliminary data.</text>
</comment>
<keyword evidence="1" id="KW-0472">Membrane</keyword>
<dbReference type="GO" id="GO:0008320">
    <property type="term" value="F:protein transmembrane transporter activity"/>
    <property type="evidence" value="ECO:0007669"/>
    <property type="project" value="TreeGrafter"/>
</dbReference>
<keyword evidence="7" id="KW-1185">Reference proteome</keyword>
<gene>
    <name evidence="6" type="ORF">C7H19_16025</name>
</gene>
<dbReference type="InterPro" id="IPR005565">
    <property type="entry name" value="Hemolysn_activator_HlyB_C"/>
</dbReference>
<evidence type="ECO:0000313" key="7">
    <source>
        <dbReference type="Proteomes" id="UP000239001"/>
    </source>
</evidence>
<keyword evidence="1" id="KW-1134">Transmembrane beta strand</keyword>
<keyword evidence="2" id="KW-0812">Transmembrane</keyword>
<keyword evidence="3" id="KW-0998">Cell outer membrane</keyword>
<dbReference type="PANTHER" id="PTHR34597">
    <property type="entry name" value="SLR1661 PROTEIN"/>
    <property type="match status" value="1"/>
</dbReference>
<sequence>MKLNNKLLIFGLFNSLFWFGNIEIALAQSYELAPTTNLNCPVAENSETFLVKKIEIVGKTVLQKEIYDLITPYENRQLTFEELLCLRTEITQLYIQNGYITSGAFLPNNQDITSGIVQIQVIEGEIENVEISGLRRLRQGYIRSRLAIGIDKPFNQNDLQRSLELLQLDPLLEQVNAELTVGSAPGRNILKLQLKEAPAFHAAIEGNNYRPPSIGSEQGTIFLGHDNLLGFGDRISGEYSISEGLNLYDVRYTVPINAYDGTISVRYYNSQTVITESLFRDLDISNTGETFTVGIRQPLYRSPQNEWAVGLDFDLRRSRSTLEGESFCLSLPCENGSTKLSILRFSQEWLNRDPNRIIAARSQFNFGIAAFDATEIDIEPDSQFFSWLGQFQWVQRITSRVLVVGRAYAQLTPDALPIIEQFSIGGIDTVRGYVQNQLVTDNALIASLEFRVPLTQNPSILQLTPFFEFGTGWNNLLPDPENSTLAGIGLGFRWFITNGLSIRLDYGVPLIPKSNKGNTLQDNGFYFSVRYQPF</sequence>
<reference evidence="6 7" key="1">
    <citation type="submission" date="2018-03" db="EMBL/GenBank/DDBJ databases">
        <title>The ancient ancestry and fast evolution of plastids.</title>
        <authorList>
            <person name="Moore K.R."/>
            <person name="Magnabosco C."/>
            <person name="Momper L."/>
            <person name="Gold D.A."/>
            <person name="Bosak T."/>
            <person name="Fournier G.P."/>
        </authorList>
    </citation>
    <scope>NUCLEOTIDE SEQUENCE [LARGE SCALE GENOMIC DNA]</scope>
    <source>
        <strain evidence="6 7">CCALA 016</strain>
    </source>
</reference>
<reference evidence="6 7" key="2">
    <citation type="submission" date="2018-03" db="EMBL/GenBank/DDBJ databases">
        <authorList>
            <person name="Keele B.F."/>
        </authorList>
    </citation>
    <scope>NUCLEOTIDE SEQUENCE [LARGE SCALE GENOMIC DNA]</scope>
    <source>
        <strain evidence="6 7">CCALA 016</strain>
    </source>
</reference>
<evidence type="ECO:0000259" key="5">
    <source>
        <dbReference type="Pfam" id="PF08479"/>
    </source>
</evidence>
<evidence type="ECO:0000256" key="1">
    <source>
        <dbReference type="ARBA" id="ARBA00022452"/>
    </source>
</evidence>
<proteinExistence type="predicted"/>
<dbReference type="GO" id="GO:0046819">
    <property type="term" value="P:protein secretion by the type V secretion system"/>
    <property type="evidence" value="ECO:0007669"/>
    <property type="project" value="TreeGrafter"/>
</dbReference>
<dbReference type="Pfam" id="PF08479">
    <property type="entry name" value="POTRA_2"/>
    <property type="match status" value="1"/>
</dbReference>
<evidence type="ECO:0000256" key="3">
    <source>
        <dbReference type="ARBA" id="ARBA00023237"/>
    </source>
</evidence>
<protein>
    <submittedName>
        <fullName evidence="6">ShlB/FhaC/HecB family hemolysin secretion/activation protein</fullName>
    </submittedName>
</protein>
<dbReference type="PANTHER" id="PTHR34597:SF3">
    <property type="entry name" value="OUTER MEMBRANE TRANSPORTER CDIB"/>
    <property type="match status" value="1"/>
</dbReference>
<dbReference type="InterPro" id="IPR051544">
    <property type="entry name" value="TPS_OM_transporter"/>
</dbReference>
<name>A0A2T1LVB3_9CHRO</name>